<sequence>MKNKQNYLFKVLSSFLVLVLLTFTVLPSVNSAATIEVNLEQQVNNNLGVKIGDIITEEKINDIASTDTLKVILKLNGNQWASDIATKKQLVIDSMVTEEKSELQKIFNSTGVNLTSPDTLELTLTKDTSYNIKKNQTITMNLPATLIENWEGQVTPVSFTIYAKPEVTVGGSILNATKDDLIKGGKTIDLNLLNAKWNITNTGGMITITGLNKILDQFKINPTTQWAATQYLKSIDPNTFVSFANENRTLRMTLPPIPANKVDTGAITFDSVDGGTTPPTSNISSTYIIDTVIGSPLLYESADENASKSFTIGASTGLTISNTSESAIVGGTSNITLTLTDGSWATPLDPEKKKVLIDALVATKQKEQWKKVQDALKTSANLNAISVTANIITIPIPTVSGYTLTEDQVITLNVPNQLLSTSADVTQSFKITATSKAIVSGSVAPEVSQTDLAKGGKTIVVTLVNAKWENEIASNTAKREQLLNGLNFGTLDATIQSVINAKAEVIRSNDNVVTVKLPPIDGVKVNADVNVTFSIGNTPAQLTDIAVTTSSEPVFKIAQVTNQTVSLSGTILEATEFDIVAGGKTIILTLKNDTWINNTALLQSTLATNLASITSSVTVTRNSDTVVTIQLNGNSSYQLLSGNQTFTLSIPDTLFVVSSGNKSVSFDILDVSAKNIGNSKDGLDAAELSKGGKTIVVSLENATFKDNLTKSQLLSVIQNGSSALSTAVYSAINSSSDSKILSAKGNKLTIKLPSVSYVGSGSINLEVPSGIINNGKRNIPVSSVNVGAISSVASDVYTLTESQIKNGTSFTLTLYSGAEWNPTITSNKSIQNALLKGFAVNDQENEWKTITDKIVENNNFRLSNSNRSLTITIPSIKEFTIVRDQEISVKISKSVLTNYKYDIELNQKLKIAVPTISNNKSFQDVLQDLSNFIATNNLEKIRVKVPEKKLEELQVTNVSVPNSGNITTVKIKTNGTVNSGTLSVSIGEANQSKLIAVGNNSYTFVFTNVDAKSDVKVSLTSNNKVEEVFGKAGNGKKTYSLLPKKEIDGLYSLSDILTDDKLLKEIFKYYSPSELEVGTTN</sequence>
<gene>
    <name evidence="2" type="ORF">EK386_14755</name>
</gene>
<protein>
    <submittedName>
        <fullName evidence="2">Uncharacterized protein</fullName>
    </submittedName>
</protein>
<dbReference type="AlphaFoldDB" id="A0A432L931"/>
<dbReference type="Proteomes" id="UP000287910">
    <property type="component" value="Unassembled WGS sequence"/>
</dbReference>
<proteinExistence type="predicted"/>
<evidence type="ECO:0000256" key="1">
    <source>
        <dbReference type="SAM" id="SignalP"/>
    </source>
</evidence>
<feature type="signal peptide" evidence="1">
    <location>
        <begin position="1"/>
        <end position="32"/>
    </location>
</feature>
<name>A0A432L931_9BACI</name>
<reference evidence="2 3" key="1">
    <citation type="submission" date="2018-12" db="EMBL/GenBank/DDBJ databases">
        <title>Lysinibacillus antri sp. nov., isolated from a cave soil.</title>
        <authorList>
            <person name="Narsing Rao M.P."/>
            <person name="Zhang H."/>
            <person name="Dong Z.-Y."/>
            <person name="Niu X.-K."/>
            <person name="Zhang K."/>
            <person name="Fang B.-Z."/>
            <person name="Kang Y.-Q."/>
            <person name="Xiao M."/>
            <person name="Li W.-J."/>
        </authorList>
    </citation>
    <scope>NUCLEOTIDE SEQUENCE [LARGE SCALE GENOMIC DNA]</scope>
    <source>
        <strain evidence="2 3">SYSU K30002</strain>
    </source>
</reference>
<dbReference type="RefSeq" id="WP_126659949.1">
    <property type="nucleotide sequence ID" value="NZ_RYYR01000023.1"/>
</dbReference>
<organism evidence="2 3">
    <name type="scientific">Lysinibacillus antri</name>
    <dbReference type="NCBI Taxonomy" id="2498145"/>
    <lineage>
        <taxon>Bacteria</taxon>
        <taxon>Bacillati</taxon>
        <taxon>Bacillota</taxon>
        <taxon>Bacilli</taxon>
        <taxon>Bacillales</taxon>
        <taxon>Bacillaceae</taxon>
        <taxon>Lysinibacillus</taxon>
    </lineage>
</organism>
<keyword evidence="3" id="KW-1185">Reference proteome</keyword>
<comment type="caution">
    <text evidence="2">The sequence shown here is derived from an EMBL/GenBank/DDBJ whole genome shotgun (WGS) entry which is preliminary data.</text>
</comment>
<feature type="chain" id="PRO_5019090517" evidence="1">
    <location>
        <begin position="33"/>
        <end position="1081"/>
    </location>
</feature>
<dbReference type="EMBL" id="RYYR01000023">
    <property type="protein sequence ID" value="RUL49813.1"/>
    <property type="molecule type" value="Genomic_DNA"/>
</dbReference>
<keyword evidence="1" id="KW-0732">Signal</keyword>
<accession>A0A432L931</accession>
<evidence type="ECO:0000313" key="2">
    <source>
        <dbReference type="EMBL" id="RUL49813.1"/>
    </source>
</evidence>
<evidence type="ECO:0000313" key="3">
    <source>
        <dbReference type="Proteomes" id="UP000287910"/>
    </source>
</evidence>